<name>A0ACC3SLB6_9PEZI</name>
<gene>
    <name evidence="1" type="ORF">M8818_001268</name>
</gene>
<dbReference type="EMBL" id="JAMKPW020000005">
    <property type="protein sequence ID" value="KAK8217510.1"/>
    <property type="molecule type" value="Genomic_DNA"/>
</dbReference>
<dbReference type="Proteomes" id="UP001320706">
    <property type="component" value="Unassembled WGS sequence"/>
</dbReference>
<protein>
    <submittedName>
        <fullName evidence="1">Uncharacterized protein</fullName>
    </submittedName>
</protein>
<evidence type="ECO:0000313" key="1">
    <source>
        <dbReference type="EMBL" id="KAK8217510.1"/>
    </source>
</evidence>
<comment type="caution">
    <text evidence="1">The sequence shown here is derived from an EMBL/GenBank/DDBJ whole genome shotgun (WGS) entry which is preliminary data.</text>
</comment>
<sequence>MCSSSTSDSTIVATLASPISTSFNSFTLLSWLASGYLIANAAIQPLSGRLSDIYGRRAGFIFACTFFAAGTLVCGLAKSAPVIIAGRVIAGSGGGCLNTISTFIASDLIPLRKRGLWQGFANIVYGMGMGLGGVFGGFMNDRLNWRWAFYIQVPFIVLAGIMGAIFVDIPVKESDKSKIKRVDFLGAILLSTSLVLLLLALNSGGNTVPWSHPLVTVSLPLSAVALAAFAYVETRVSEPVIPVKLLLRRTVAAACLTNWFMTMSVFALLYYAPIYFQVVFSLTATQVGTRIIPVSVGTSVGSLGAGLIMRTTGKYWWLNVGVQTLSIVSATLITATFNRDLPVWPPFIYLFLNGTAYGATLTVTLLGLLAAVGHEHQAVITSASYAFRSTGSTIGITIASSVFQNVLKDRLWERFGDLPNAAHWISKMRDDVDQIRHLPEQWRDGAVDVYVEALRAVWVLIMGLACLGGLVSLCMKEHVLHKTLARK</sequence>
<accession>A0ACC3SLB6</accession>
<reference evidence="1" key="1">
    <citation type="submission" date="2024-02" db="EMBL/GenBank/DDBJ databases">
        <title>Metagenome Assembled Genome of Zalaria obscura JY119.</title>
        <authorList>
            <person name="Vighnesh L."/>
            <person name="Jagadeeshwari U."/>
            <person name="Venkata Ramana C."/>
            <person name="Sasikala C."/>
        </authorList>
    </citation>
    <scope>NUCLEOTIDE SEQUENCE</scope>
    <source>
        <strain evidence="1">JY119</strain>
    </source>
</reference>
<proteinExistence type="predicted"/>
<keyword evidence="2" id="KW-1185">Reference proteome</keyword>
<organism evidence="1 2">
    <name type="scientific">Zalaria obscura</name>
    <dbReference type="NCBI Taxonomy" id="2024903"/>
    <lineage>
        <taxon>Eukaryota</taxon>
        <taxon>Fungi</taxon>
        <taxon>Dikarya</taxon>
        <taxon>Ascomycota</taxon>
        <taxon>Pezizomycotina</taxon>
        <taxon>Dothideomycetes</taxon>
        <taxon>Dothideomycetidae</taxon>
        <taxon>Dothideales</taxon>
        <taxon>Zalariaceae</taxon>
        <taxon>Zalaria</taxon>
    </lineage>
</organism>
<evidence type="ECO:0000313" key="2">
    <source>
        <dbReference type="Proteomes" id="UP001320706"/>
    </source>
</evidence>